<evidence type="ECO:0000313" key="2">
    <source>
        <dbReference type="Proteomes" id="UP000025238"/>
    </source>
</evidence>
<accession>A0A023WZ77</accession>
<dbReference type="KEGG" id="pstu:UIB01_22795"/>
<protein>
    <submittedName>
        <fullName evidence="1">Uncharacterized protein</fullName>
    </submittedName>
</protein>
<organism evidence="1 2">
    <name type="scientific">Stutzerimonas stutzeri</name>
    <name type="common">Pseudomonas stutzeri</name>
    <dbReference type="NCBI Taxonomy" id="316"/>
    <lineage>
        <taxon>Bacteria</taxon>
        <taxon>Pseudomonadati</taxon>
        <taxon>Pseudomonadota</taxon>
        <taxon>Gammaproteobacteria</taxon>
        <taxon>Pseudomonadales</taxon>
        <taxon>Pseudomonadaceae</taxon>
        <taxon>Stutzerimonas</taxon>
    </lineage>
</organism>
<name>A0A023WZ77_STUST</name>
<geneLocation type="plasmid" evidence="1 2">
    <name>pLIB119</name>
</geneLocation>
<dbReference type="EMBL" id="CP007510">
    <property type="protein sequence ID" value="AHY45271.1"/>
    <property type="molecule type" value="Genomic_DNA"/>
</dbReference>
<evidence type="ECO:0000313" key="1">
    <source>
        <dbReference type="EMBL" id="AHY45271.1"/>
    </source>
</evidence>
<reference evidence="1 2" key="1">
    <citation type="submission" date="2014-03" db="EMBL/GenBank/DDBJ databases">
        <title>Complete genome sequence of Pseudomonas stutzeri 19SMN4.</title>
        <authorList>
            <person name="Brunet-Galmes I."/>
            <person name="Nogales B."/>
            <person name="Busquets A."/>
            <person name="Pena A."/>
            <person name="Gomila M."/>
            <person name="Garcia-Valdes E."/>
            <person name="Lalucat J."/>
            <person name="Bennasar A."/>
            <person name="Bosch R."/>
        </authorList>
    </citation>
    <scope>NUCLEOTIDE SEQUENCE [LARGE SCALE GENOMIC DNA]</scope>
    <source>
        <strain evidence="1 2">19SMN4</strain>
        <plasmid evidence="2">Plasmid pLIB119</plasmid>
    </source>
</reference>
<keyword evidence="1" id="KW-0614">Plasmid</keyword>
<dbReference type="Proteomes" id="UP000025238">
    <property type="component" value="Plasmid pLIB119"/>
</dbReference>
<proteinExistence type="predicted"/>
<dbReference type="AlphaFoldDB" id="A0A023WZ77"/>
<gene>
    <name evidence="1" type="ORF">UIB01_22795</name>
</gene>
<sequence>MSESIEFSSFVDWLEHQGEIGGPVVVSVTRSRFSGNHQDFAHGLVEARLDSPFGRLSIISGWSAFVQPRRADGWYVEHRPDATGAGITSEHPVVMTVEAEQIRLEARCEELAKAAWDFWSYQDLDRYVTPHLLS</sequence>
<dbReference type="PATRIC" id="fig|316.97.peg.4568"/>